<keyword evidence="6 8" id="KW-0418">Kinase</keyword>
<organism evidence="13 16">
    <name type="scientific">Fervidobacterium pennivorans</name>
    <dbReference type="NCBI Taxonomy" id="93466"/>
    <lineage>
        <taxon>Bacteria</taxon>
        <taxon>Thermotogati</taxon>
        <taxon>Thermotogota</taxon>
        <taxon>Thermotogae</taxon>
        <taxon>Thermotogales</taxon>
        <taxon>Fervidobacteriaceae</taxon>
        <taxon>Fervidobacterium</taxon>
    </lineage>
</organism>
<keyword evidence="8" id="KW-0963">Cytoplasm</keyword>
<gene>
    <name evidence="8" type="primary">tdk</name>
    <name evidence="15" type="ORF">ENT72_07040</name>
    <name evidence="14" type="ORF">ENU12_08390</name>
    <name evidence="13" type="ORF">JM64_01935</name>
</gene>
<dbReference type="InterPro" id="IPR001267">
    <property type="entry name" value="Thymidine_kinase"/>
</dbReference>
<dbReference type="EMBL" id="CP011393">
    <property type="protein sequence ID" value="ANE40896.1"/>
    <property type="molecule type" value="Genomic_DNA"/>
</dbReference>
<dbReference type="InterPro" id="IPR020633">
    <property type="entry name" value="Thymidine_kinase_CS"/>
</dbReference>
<dbReference type="InterPro" id="IPR027417">
    <property type="entry name" value="P-loop_NTPase"/>
</dbReference>
<dbReference type="Proteomes" id="UP000077096">
    <property type="component" value="Chromosome"/>
</dbReference>
<keyword evidence="5 8" id="KW-0547">Nucleotide-binding</keyword>
<feature type="binding site" evidence="8">
    <location>
        <position position="181"/>
    </location>
    <ligand>
        <name>Zn(2+)</name>
        <dbReference type="ChEBI" id="CHEBI:29105"/>
    </ligand>
</feature>
<dbReference type="PATRIC" id="fig|93466.3.peg.439"/>
<comment type="catalytic activity">
    <reaction evidence="8 11">
        <text>thymidine + ATP = dTMP + ADP + H(+)</text>
        <dbReference type="Rhea" id="RHEA:19129"/>
        <dbReference type="ChEBI" id="CHEBI:15378"/>
        <dbReference type="ChEBI" id="CHEBI:17748"/>
        <dbReference type="ChEBI" id="CHEBI:30616"/>
        <dbReference type="ChEBI" id="CHEBI:63528"/>
        <dbReference type="ChEBI" id="CHEBI:456216"/>
        <dbReference type="EC" id="2.7.1.21"/>
    </reaction>
</comment>
<dbReference type="GO" id="GO:0008270">
    <property type="term" value="F:zinc ion binding"/>
    <property type="evidence" value="ECO:0007669"/>
    <property type="project" value="UniProtKB-UniRule"/>
</dbReference>
<dbReference type="EMBL" id="DTBH01000170">
    <property type="protein sequence ID" value="HGQ77895.1"/>
    <property type="molecule type" value="Genomic_DNA"/>
</dbReference>
<feature type="binding site" evidence="8">
    <location>
        <begin position="88"/>
        <end position="91"/>
    </location>
    <ligand>
        <name>ATP</name>
        <dbReference type="ChEBI" id="CHEBI:30616"/>
    </ligand>
</feature>
<keyword evidence="3 8" id="KW-0237">DNA synthesis</keyword>
<dbReference type="PANTHER" id="PTHR11441:SF0">
    <property type="entry name" value="THYMIDINE KINASE, CYTOSOLIC"/>
    <property type="match status" value="1"/>
</dbReference>
<feature type="binding site" evidence="8">
    <location>
        <position position="178"/>
    </location>
    <ligand>
        <name>Zn(2+)</name>
        <dbReference type="ChEBI" id="CHEBI:29105"/>
    </ligand>
</feature>
<sequence length="200" mass="22637">MKTIGKLTVITGPMYSGKTTELLNFAEIYEIGKKKTLIFKPAIDTRYSAEDVVTHKFHKMPARVVKDSTELFEYYNSLIEQPDAVFVDEVHFFDVELVDIAKKITLDGVDVYCAGLDMSYLWEPFETTAKLMALADDIIKKKAVCEVCGEYKATLSYKLKSNGGVFDVGGKDKYIAVCKDCYESYERNAQNINEEEGRTL</sequence>
<dbReference type="GO" id="GO:0071897">
    <property type="term" value="P:DNA biosynthetic process"/>
    <property type="evidence" value="ECO:0007669"/>
    <property type="project" value="UniProtKB-KW"/>
</dbReference>
<dbReference type="SUPFAM" id="SSF57716">
    <property type="entry name" value="Glucocorticoid receptor-like (DNA-binding domain)"/>
    <property type="match status" value="1"/>
</dbReference>
<evidence type="ECO:0000256" key="3">
    <source>
        <dbReference type="ARBA" id="ARBA00022634"/>
    </source>
</evidence>
<dbReference type="GO" id="GO:0005829">
    <property type="term" value="C:cytosol"/>
    <property type="evidence" value="ECO:0007669"/>
    <property type="project" value="TreeGrafter"/>
</dbReference>
<reference evidence="13 16" key="1">
    <citation type="submission" date="2014-08" db="EMBL/GenBank/DDBJ databases">
        <title>Fervidobacterium pennivorans DYC genome.</title>
        <authorList>
            <person name="Wushke S."/>
        </authorList>
    </citation>
    <scope>NUCLEOTIDE SEQUENCE [LARGE SCALE GENOMIC DNA]</scope>
    <source>
        <strain evidence="13 16">DYC</strain>
    </source>
</reference>
<evidence type="ECO:0000256" key="4">
    <source>
        <dbReference type="ARBA" id="ARBA00022679"/>
    </source>
</evidence>
<feature type="binding site" evidence="8">
    <location>
        <position position="148"/>
    </location>
    <ligand>
        <name>Zn(2+)</name>
        <dbReference type="ChEBI" id="CHEBI:29105"/>
    </ligand>
</feature>
<dbReference type="NCBIfam" id="NF003296">
    <property type="entry name" value="PRK04296.1-1"/>
    <property type="match status" value="1"/>
</dbReference>
<dbReference type="SUPFAM" id="SSF52540">
    <property type="entry name" value="P-loop containing nucleoside triphosphate hydrolases"/>
    <property type="match status" value="1"/>
</dbReference>
<feature type="binding site" evidence="10">
    <location>
        <position position="174"/>
    </location>
    <ligand>
        <name>substrate</name>
    </ligand>
</feature>
<keyword evidence="4 8" id="KW-0808">Transferase</keyword>
<evidence type="ECO:0000256" key="2">
    <source>
        <dbReference type="ARBA" id="ARBA00012118"/>
    </source>
</evidence>
<protein>
    <recommendedName>
        <fullName evidence="2 8">Thymidine kinase</fullName>
        <ecNumber evidence="2 8">2.7.1.21</ecNumber>
    </recommendedName>
</protein>
<dbReference type="KEGG" id="fng:JM64_01935"/>
<dbReference type="PROSITE" id="PS00603">
    <property type="entry name" value="TK_CELLULAR_TYPE"/>
    <property type="match status" value="1"/>
</dbReference>
<dbReference type="Gene3D" id="3.40.50.300">
    <property type="entry name" value="P-loop containing nucleotide triphosphate hydrolases"/>
    <property type="match status" value="1"/>
</dbReference>
<dbReference type="PIRSF" id="PIRSF035805">
    <property type="entry name" value="TK_cell"/>
    <property type="match status" value="1"/>
</dbReference>
<evidence type="ECO:0000256" key="10">
    <source>
        <dbReference type="PIRSR" id="PIRSR035805-2"/>
    </source>
</evidence>
<dbReference type="AlphaFoldDB" id="A0A172T1R3"/>
<evidence type="ECO:0000256" key="5">
    <source>
        <dbReference type="ARBA" id="ARBA00022741"/>
    </source>
</evidence>
<dbReference type="EC" id="2.7.1.21" evidence="2 8"/>
<dbReference type="GO" id="GO:0005524">
    <property type="term" value="F:ATP binding"/>
    <property type="evidence" value="ECO:0007669"/>
    <property type="project" value="UniProtKB-UniRule"/>
</dbReference>
<keyword evidence="8" id="KW-0479">Metal-binding</keyword>
<dbReference type="GO" id="GO:0004797">
    <property type="term" value="F:thymidine kinase activity"/>
    <property type="evidence" value="ECO:0007669"/>
    <property type="project" value="UniProtKB-UniRule"/>
</dbReference>
<feature type="binding site" evidence="8">
    <location>
        <begin position="12"/>
        <end position="19"/>
    </location>
    <ligand>
        <name>ATP</name>
        <dbReference type="ChEBI" id="CHEBI:30616"/>
    </ligand>
</feature>
<comment type="subunit">
    <text evidence="8">Homotetramer.</text>
</comment>
<dbReference type="Pfam" id="PF00265">
    <property type="entry name" value="TK"/>
    <property type="match status" value="1"/>
</dbReference>
<dbReference type="GO" id="GO:0046104">
    <property type="term" value="P:thymidine metabolic process"/>
    <property type="evidence" value="ECO:0007669"/>
    <property type="project" value="TreeGrafter"/>
</dbReference>
<reference evidence="14" key="2">
    <citation type="journal article" date="2020" name="mSystems">
        <title>Genome- and Community-Level Interaction Insights into Carbon Utilization and Element Cycling Functions of Hydrothermarchaeota in Hydrothermal Sediment.</title>
        <authorList>
            <person name="Zhou Z."/>
            <person name="Liu Y."/>
            <person name="Xu W."/>
            <person name="Pan J."/>
            <person name="Luo Z.H."/>
            <person name="Li M."/>
        </authorList>
    </citation>
    <scope>NUCLEOTIDE SEQUENCE [LARGE SCALE GENOMIC DNA]</scope>
    <source>
        <strain evidence="15">SpSt-604</strain>
        <strain evidence="14">SpSt-640</strain>
    </source>
</reference>
<feature type="active site" description="Proton acceptor" evidence="8 9">
    <location>
        <position position="89"/>
    </location>
</feature>
<accession>A0A172T1R3</accession>
<keyword evidence="8" id="KW-0862">Zinc</keyword>
<dbReference type="OrthoDB" id="9781579at2"/>
<proteinExistence type="inferred from homology"/>
<evidence type="ECO:0000256" key="6">
    <source>
        <dbReference type="ARBA" id="ARBA00022777"/>
    </source>
</evidence>
<dbReference type="Gene3D" id="3.30.60.20">
    <property type="match status" value="1"/>
</dbReference>
<name>A0A172T1R3_FERPE</name>
<evidence type="ECO:0000313" key="15">
    <source>
        <dbReference type="EMBL" id="HGU42650.1"/>
    </source>
</evidence>
<evidence type="ECO:0000256" key="1">
    <source>
        <dbReference type="ARBA" id="ARBA00007587"/>
    </source>
</evidence>
<evidence type="ECO:0000313" key="14">
    <source>
        <dbReference type="EMBL" id="HGQ77895.1"/>
    </source>
</evidence>
<feature type="binding site" evidence="8">
    <location>
        <position position="145"/>
    </location>
    <ligand>
        <name>Zn(2+)</name>
        <dbReference type="ChEBI" id="CHEBI:29105"/>
    </ligand>
</feature>
<dbReference type="EMBL" id="DSZT01000223">
    <property type="protein sequence ID" value="HGU42650.1"/>
    <property type="molecule type" value="Genomic_DNA"/>
</dbReference>
<comment type="subcellular location">
    <subcellularLocation>
        <location evidence="8">Cytoplasm</location>
    </subcellularLocation>
</comment>
<comment type="similarity">
    <text evidence="1 8 12">Belongs to the thymidine kinase family.</text>
</comment>
<dbReference type="PANTHER" id="PTHR11441">
    <property type="entry name" value="THYMIDINE KINASE"/>
    <property type="match status" value="1"/>
</dbReference>
<evidence type="ECO:0000313" key="16">
    <source>
        <dbReference type="Proteomes" id="UP000077096"/>
    </source>
</evidence>
<evidence type="ECO:0000256" key="7">
    <source>
        <dbReference type="ARBA" id="ARBA00022840"/>
    </source>
</evidence>
<evidence type="ECO:0000256" key="8">
    <source>
        <dbReference type="HAMAP-Rule" id="MF_00124"/>
    </source>
</evidence>
<evidence type="ECO:0000256" key="11">
    <source>
        <dbReference type="RuleBase" id="RU000544"/>
    </source>
</evidence>
<dbReference type="HAMAP" id="MF_00124">
    <property type="entry name" value="Thymidine_kinase"/>
    <property type="match status" value="1"/>
</dbReference>
<evidence type="ECO:0000256" key="12">
    <source>
        <dbReference type="RuleBase" id="RU004165"/>
    </source>
</evidence>
<evidence type="ECO:0000256" key="9">
    <source>
        <dbReference type="PIRSR" id="PIRSR035805-1"/>
    </source>
</evidence>
<evidence type="ECO:0000313" key="13">
    <source>
        <dbReference type="EMBL" id="ANE40896.1"/>
    </source>
</evidence>
<keyword evidence="7 8" id="KW-0067">ATP-binding</keyword>